<organism evidence="2 3">
    <name type="scientific">Clostridium perfringens</name>
    <dbReference type="NCBI Taxonomy" id="1502"/>
    <lineage>
        <taxon>Bacteria</taxon>
        <taxon>Bacillati</taxon>
        <taxon>Bacillota</taxon>
        <taxon>Clostridia</taxon>
        <taxon>Eubacteriales</taxon>
        <taxon>Clostridiaceae</taxon>
        <taxon>Clostridium</taxon>
    </lineage>
</organism>
<dbReference type="EMBL" id="DACTBT010000018">
    <property type="protein sequence ID" value="HAT4299056.1"/>
    <property type="molecule type" value="Genomic_DNA"/>
</dbReference>
<reference evidence="2" key="2">
    <citation type="submission" date="2020-07" db="EMBL/GenBank/DDBJ databases">
        <authorList>
            <consortium name="NCBI Pathogen Detection Project"/>
        </authorList>
    </citation>
    <scope>NUCLEOTIDE SEQUENCE</scope>
    <source>
        <strain evidence="2">C25</strain>
    </source>
</reference>
<keyword evidence="1" id="KW-0472">Membrane</keyword>
<evidence type="ECO:0000313" key="3">
    <source>
        <dbReference type="Proteomes" id="UP000855421"/>
    </source>
</evidence>
<proteinExistence type="predicted"/>
<evidence type="ECO:0000313" key="2">
    <source>
        <dbReference type="EMBL" id="HAT4299056.1"/>
    </source>
</evidence>
<feature type="transmembrane region" description="Helical" evidence="1">
    <location>
        <begin position="53"/>
        <end position="74"/>
    </location>
</feature>
<keyword evidence="1" id="KW-0812">Transmembrane</keyword>
<dbReference type="RefSeq" id="WP_078209931.1">
    <property type="nucleotide sequence ID" value="NZ_CATNXU010000001.1"/>
</dbReference>
<keyword evidence="1" id="KW-1133">Transmembrane helix</keyword>
<accession>A0AAN5NBK9</accession>
<gene>
    <name evidence="2" type="ORF">I9063_002441</name>
</gene>
<name>A0AAN5NBK9_CLOPF</name>
<evidence type="ECO:0000256" key="1">
    <source>
        <dbReference type="SAM" id="Phobius"/>
    </source>
</evidence>
<feature type="transmembrane region" description="Helical" evidence="1">
    <location>
        <begin position="29"/>
        <end position="47"/>
    </location>
</feature>
<reference evidence="2" key="1">
    <citation type="journal article" date="2018" name="Genome Biol.">
        <title>SKESA: strategic k-mer extension for scrupulous assemblies.</title>
        <authorList>
            <person name="Souvorov A."/>
            <person name="Agarwala R."/>
            <person name="Lipman D.J."/>
        </authorList>
    </citation>
    <scope>NUCLEOTIDE SEQUENCE</scope>
    <source>
        <strain evidence="2">C25</strain>
    </source>
</reference>
<comment type="caution">
    <text evidence="2">The sequence shown here is derived from an EMBL/GenBank/DDBJ whole genome shotgun (WGS) entry which is preliminary data.</text>
</comment>
<dbReference type="Proteomes" id="UP000855421">
    <property type="component" value="Unassembled WGS sequence"/>
</dbReference>
<dbReference type="AlphaFoldDB" id="A0AAN5NBK9"/>
<sequence length="110" mass="12995">MLNFISRRCPRCGHYKGWRKLNWKQIGKRLLICCGLIVASMFLFAPLTMLNMFLGVLDGLFFVGLVVSTPFYVVGVGKKDKYIHYQCNTCKYKWKEKNWKNEEIQNSYQK</sequence>
<protein>
    <submittedName>
        <fullName evidence="2">Uncharacterized protein</fullName>
    </submittedName>
</protein>